<evidence type="ECO:0008006" key="4">
    <source>
        <dbReference type="Google" id="ProtNLM"/>
    </source>
</evidence>
<accession>A0A7N0V8K9</accession>
<proteinExistence type="predicted"/>
<evidence type="ECO:0000313" key="2">
    <source>
        <dbReference type="EnsemblPlants" id="Kaladp0131s0044.1.v1.1.CDS.1"/>
    </source>
</evidence>
<protein>
    <recommendedName>
        <fullName evidence="4">Condensation domain-containing protein</fullName>
    </recommendedName>
</protein>
<reference evidence="2" key="1">
    <citation type="submission" date="2021-01" db="UniProtKB">
        <authorList>
            <consortium name="EnsemblPlants"/>
        </authorList>
    </citation>
    <scope>IDENTIFICATION</scope>
</reference>
<dbReference type="AlphaFoldDB" id="A0A7N0V8K9"/>
<evidence type="ECO:0000313" key="3">
    <source>
        <dbReference type="Proteomes" id="UP000594263"/>
    </source>
</evidence>
<dbReference type="PANTHER" id="PTHR34375:SF2">
    <property type="entry name" value="GATA ZINC FINGER PROTEIN"/>
    <property type="match status" value="1"/>
</dbReference>
<dbReference type="SUPFAM" id="SSF52777">
    <property type="entry name" value="CoA-dependent acyltransferases"/>
    <property type="match status" value="1"/>
</dbReference>
<keyword evidence="3" id="KW-1185">Reference proteome</keyword>
<feature type="region of interest" description="Disordered" evidence="1">
    <location>
        <begin position="1"/>
        <end position="23"/>
    </location>
</feature>
<organism evidence="2 3">
    <name type="scientific">Kalanchoe fedtschenkoi</name>
    <name type="common">Lavender scallops</name>
    <name type="synonym">South American air plant</name>
    <dbReference type="NCBI Taxonomy" id="63787"/>
    <lineage>
        <taxon>Eukaryota</taxon>
        <taxon>Viridiplantae</taxon>
        <taxon>Streptophyta</taxon>
        <taxon>Embryophyta</taxon>
        <taxon>Tracheophyta</taxon>
        <taxon>Spermatophyta</taxon>
        <taxon>Magnoliopsida</taxon>
        <taxon>eudicotyledons</taxon>
        <taxon>Gunneridae</taxon>
        <taxon>Pentapetalae</taxon>
        <taxon>Saxifragales</taxon>
        <taxon>Crassulaceae</taxon>
        <taxon>Kalanchoe</taxon>
    </lineage>
</organism>
<dbReference type="Proteomes" id="UP000594263">
    <property type="component" value="Unplaced"/>
</dbReference>
<dbReference type="OMA" id="CFDINDN"/>
<evidence type="ECO:0000256" key="1">
    <source>
        <dbReference type="SAM" id="MobiDB-lite"/>
    </source>
</evidence>
<dbReference type="EnsemblPlants" id="Kaladp0131s0044.1.v1.1">
    <property type="protein sequence ID" value="Kaladp0131s0044.1.v1.1.CDS.1"/>
    <property type="gene ID" value="Kaladp0131s0044.v1.1"/>
</dbReference>
<name>A0A7N0V8K9_KALFE</name>
<sequence length="252" mass="27466">MSESTQSADSVPPPPTESRTRAVGGTEYSWCQAVPGGTGTTVLGLLLTKRPDISVLKTNLHKLQNAHPILLSKLRYSAAANNFIFLTPSASSLDVEPFDLEFTSRIFQSSTAPSRFHAIVEHEMNKMTWRGAGPEWGEEDGGDDVMFASCYVVEEGRWAVVLRLHTAVCDRAAAAALLRELLEMLGEKEGGVGRRGEVGLAVEDCVPPDKAHKPFWARGIDMLGYSLNSFRLSNLNFHDASSVTAENCARKT</sequence>
<dbReference type="Gramene" id="Kaladp0131s0044.1.v1.1">
    <property type="protein sequence ID" value="Kaladp0131s0044.1.v1.1.CDS.1"/>
    <property type="gene ID" value="Kaladp0131s0044.v1.1"/>
</dbReference>
<dbReference type="PANTHER" id="PTHR34375">
    <property type="entry name" value="GATA ZINC FINGER PROTEIN-RELATED"/>
    <property type="match status" value="1"/>
</dbReference>